<dbReference type="Proteomes" id="UP000825935">
    <property type="component" value="Chromosome 26"/>
</dbReference>
<evidence type="ECO:0000313" key="3">
    <source>
        <dbReference type="Proteomes" id="UP000825935"/>
    </source>
</evidence>
<dbReference type="OrthoDB" id="5984652at2759"/>
<accession>A0A8T2RJX3</accession>
<dbReference type="AlphaFoldDB" id="A0A8T2RJX3"/>
<name>A0A8T2RJX3_CERRI</name>
<comment type="caution">
    <text evidence="2">The sequence shown here is derived from an EMBL/GenBank/DDBJ whole genome shotgun (WGS) entry which is preliminary data.</text>
</comment>
<sequence length="60" mass="7116">MNVCIHPDVIFYLLVIMNDLNCSYTVTTSHCKPWGCKSLLYFIILYSNQCMIYWFIIISE</sequence>
<proteinExistence type="predicted"/>
<dbReference type="EMBL" id="CM035431">
    <property type="protein sequence ID" value="KAH7296007.1"/>
    <property type="molecule type" value="Genomic_DNA"/>
</dbReference>
<keyword evidence="1" id="KW-1133">Transmembrane helix</keyword>
<evidence type="ECO:0000256" key="1">
    <source>
        <dbReference type="SAM" id="Phobius"/>
    </source>
</evidence>
<feature type="transmembrane region" description="Helical" evidence="1">
    <location>
        <begin position="39"/>
        <end position="58"/>
    </location>
</feature>
<gene>
    <name evidence="2" type="ORF">KP509_26G003700</name>
</gene>
<keyword evidence="1" id="KW-0472">Membrane</keyword>
<keyword evidence="1" id="KW-0812">Transmembrane</keyword>
<reference evidence="2" key="1">
    <citation type="submission" date="2021-08" db="EMBL/GenBank/DDBJ databases">
        <title>WGS assembly of Ceratopteris richardii.</title>
        <authorList>
            <person name="Marchant D.B."/>
            <person name="Chen G."/>
            <person name="Jenkins J."/>
            <person name="Shu S."/>
            <person name="Leebens-Mack J."/>
            <person name="Grimwood J."/>
            <person name="Schmutz J."/>
            <person name="Soltis P."/>
            <person name="Soltis D."/>
            <person name="Chen Z.-H."/>
        </authorList>
    </citation>
    <scope>NUCLEOTIDE SEQUENCE</scope>
    <source>
        <strain evidence="2">Whitten #5841</strain>
        <tissue evidence="2">Leaf</tissue>
    </source>
</reference>
<keyword evidence="3" id="KW-1185">Reference proteome</keyword>
<protein>
    <submittedName>
        <fullName evidence="2">Uncharacterized protein</fullName>
    </submittedName>
</protein>
<evidence type="ECO:0000313" key="2">
    <source>
        <dbReference type="EMBL" id="KAH7296007.1"/>
    </source>
</evidence>
<organism evidence="2 3">
    <name type="scientific">Ceratopteris richardii</name>
    <name type="common">Triangle waterfern</name>
    <dbReference type="NCBI Taxonomy" id="49495"/>
    <lineage>
        <taxon>Eukaryota</taxon>
        <taxon>Viridiplantae</taxon>
        <taxon>Streptophyta</taxon>
        <taxon>Embryophyta</taxon>
        <taxon>Tracheophyta</taxon>
        <taxon>Polypodiopsida</taxon>
        <taxon>Polypodiidae</taxon>
        <taxon>Polypodiales</taxon>
        <taxon>Pteridineae</taxon>
        <taxon>Pteridaceae</taxon>
        <taxon>Parkerioideae</taxon>
        <taxon>Ceratopteris</taxon>
    </lineage>
</organism>